<evidence type="ECO:0000313" key="1">
    <source>
        <dbReference type="EMBL" id="PKW19827.1"/>
    </source>
</evidence>
<keyword evidence="2" id="KW-1185">Reference proteome</keyword>
<comment type="caution">
    <text evidence="1">The sequence shown here is derived from an EMBL/GenBank/DDBJ whole genome shotgun (WGS) entry which is preliminary data.</text>
</comment>
<protein>
    <submittedName>
        <fullName evidence="1">Uncharacterized protein</fullName>
    </submittedName>
</protein>
<sequence>MTQGGFEAALEGLQAVRGRTQWINQQVSAGKLALDPEVAEKAAKRVEEEIQELAVLMRDARQLGRVTGLGTYPDG</sequence>
<reference evidence="1" key="1">
    <citation type="submission" date="2017-12" db="EMBL/GenBank/DDBJ databases">
        <title>Sequencing the genomes of 1000 Actinobacteria strains.</title>
        <authorList>
            <person name="Klenk H.-P."/>
        </authorList>
    </citation>
    <scope>NUCLEOTIDE SEQUENCE [LARGE SCALE GENOMIC DNA]</scope>
    <source>
        <strain evidence="1">DSM 44228</strain>
    </source>
</reference>
<proteinExistence type="predicted"/>
<gene>
    <name evidence="1" type="ORF">A8926_8024</name>
</gene>
<dbReference type="Proteomes" id="UP000233786">
    <property type="component" value="Unassembled WGS sequence"/>
</dbReference>
<evidence type="ECO:0000313" key="2">
    <source>
        <dbReference type="Proteomes" id="UP000233786"/>
    </source>
</evidence>
<dbReference type="EMBL" id="PJNB01000001">
    <property type="protein sequence ID" value="PKW19827.1"/>
    <property type="molecule type" value="Genomic_DNA"/>
</dbReference>
<accession>A0A2N3YA56</accession>
<name>A0A2N3YA56_SACSN</name>
<organism evidence="1 2">
    <name type="scientific">Saccharopolyspora spinosa</name>
    <dbReference type="NCBI Taxonomy" id="60894"/>
    <lineage>
        <taxon>Bacteria</taxon>
        <taxon>Bacillati</taxon>
        <taxon>Actinomycetota</taxon>
        <taxon>Actinomycetes</taxon>
        <taxon>Pseudonocardiales</taxon>
        <taxon>Pseudonocardiaceae</taxon>
        <taxon>Saccharopolyspora</taxon>
    </lineage>
</organism>
<dbReference type="AlphaFoldDB" id="A0A2N3YA56"/>